<evidence type="ECO:0000256" key="5">
    <source>
        <dbReference type="ARBA" id="ARBA00022525"/>
    </source>
</evidence>
<dbReference type="InterPro" id="IPR013661">
    <property type="entry name" value="Peptidase_M9_N_dom"/>
</dbReference>
<comment type="subcellular location">
    <subcellularLocation>
        <location evidence="3">Secreted</location>
    </subcellularLocation>
</comment>
<dbReference type="STRING" id="674.VM_06690"/>
<dbReference type="Pfam" id="PF04151">
    <property type="entry name" value="PPC"/>
    <property type="match status" value="1"/>
</dbReference>
<organism evidence="17 18">
    <name type="scientific">Vibrio mimicus</name>
    <dbReference type="NCBI Taxonomy" id="674"/>
    <lineage>
        <taxon>Bacteria</taxon>
        <taxon>Pseudomonadati</taxon>
        <taxon>Pseudomonadota</taxon>
        <taxon>Gammaproteobacteria</taxon>
        <taxon>Vibrionales</taxon>
        <taxon>Vibrionaceae</taxon>
        <taxon>Vibrio</taxon>
    </lineage>
</organism>
<accession>A0A2J9UWK2</accession>
<dbReference type="AlphaFoldDB" id="A0A2J9UWK2"/>
<dbReference type="Gene3D" id="2.60.120.380">
    <property type="match status" value="2"/>
</dbReference>
<dbReference type="GO" id="GO:0006508">
    <property type="term" value="P:proteolysis"/>
    <property type="evidence" value="ECO:0007669"/>
    <property type="project" value="UniProtKB-KW"/>
</dbReference>
<keyword evidence="8 14" id="KW-0732">Signal</keyword>
<proteinExistence type="predicted"/>
<evidence type="ECO:0000256" key="1">
    <source>
        <dbReference type="ARBA" id="ARBA00000424"/>
    </source>
</evidence>
<evidence type="ECO:0000256" key="11">
    <source>
        <dbReference type="ARBA" id="ARBA00023049"/>
    </source>
</evidence>
<dbReference type="PANTHER" id="PTHR13062:SF9">
    <property type="entry name" value="MICROBIAL COLLAGENASE"/>
    <property type="match status" value="1"/>
</dbReference>
<dbReference type="EC" id="3.4.24.3" evidence="4"/>
<evidence type="ECO:0000313" key="17">
    <source>
        <dbReference type="EMBL" id="PNM55902.1"/>
    </source>
</evidence>
<dbReference type="Gene3D" id="1.10.390.20">
    <property type="match status" value="1"/>
</dbReference>
<dbReference type="InterPro" id="IPR002169">
    <property type="entry name" value="Peptidase_M9A/M9B"/>
</dbReference>
<evidence type="ECO:0000313" key="18">
    <source>
        <dbReference type="Proteomes" id="UP000053748"/>
    </source>
</evidence>
<dbReference type="GO" id="GO:0004222">
    <property type="term" value="F:metalloendopeptidase activity"/>
    <property type="evidence" value="ECO:0007669"/>
    <property type="project" value="UniProtKB-EC"/>
</dbReference>
<sequence>MYSQPLFRRHRIAIACLLAGLSHTTYAQAACDIQDLQQARDLPAQIAAADQSCYSSWFYAPAATLETVFSEATLSHLQTVLDAEITRYTGESEQAQRLENYGEFIRAAYYVRYNAESEPYSQALSQRFAQSINRFLLHPHAFDQGREQVAAMKSLSLMVDNIKQLPLTMDAMMSALRLFNQETAKNTQWVDGLNNLFRSMSGHVGNAEFYRYLAANTQHIDTLHQFAIENEWALNTDAEFLVYNALRETGRLLVSPDAVTKQKALRVMEQTLARYPLGSQHDKIWLAAVDMMRYYAPEALQAQGIDFEAAKQELAARILPNRYECQGPAIIRSQDLSDQQAARACDVLNAKEEDFHQVVNSGYVPVADDNNERVEVAVFANNDSYVNYSAFLFNNTTDNGGQYLEGNPAEANNQARFVAYRYANGDDLSILNLEHEYTHYLDARFNQHGTFSDNLAHGHIVWWLEGFAEYMHYKQGYQAAIELIPQGKMSLSDVMATTYSHDSNRIYRWGYLAVRFMMEKHPQDVESLLVLSRTGQFAQWAQTVKNLGEQYNAEFAVWLDTLKAETPENPDPSEPETKPEEAVTALTANQSVTLSGQAYSEHLFYIDVPEHSREFQVTISGDGDADLYMSHQKVAHYYDYQVTEFIDGSNEAISFKPEQNGYIKPGRYYLSIAGRSAYSSVTLSSHLVTEQPSVQPERKDDLTPVVLESGQPQTLPVHQQRYVAMYVPEGATEVQVWLTASVQNRGNIDLFAAKEYWPTREQFEHASTYEGSNEYLSIPVTQAGYVHFYLNAQNLGDTVEMVAYFN</sequence>
<evidence type="ECO:0000256" key="9">
    <source>
        <dbReference type="ARBA" id="ARBA00022801"/>
    </source>
</evidence>
<dbReference type="PRINTS" id="PR00931">
    <property type="entry name" value="MICOLLPTASE"/>
</dbReference>
<evidence type="ECO:0000256" key="8">
    <source>
        <dbReference type="ARBA" id="ARBA00022729"/>
    </source>
</evidence>
<dbReference type="GO" id="GO:0008270">
    <property type="term" value="F:zinc ion binding"/>
    <property type="evidence" value="ECO:0007669"/>
    <property type="project" value="InterPro"/>
</dbReference>
<dbReference type="PANTHER" id="PTHR13062">
    <property type="entry name" value="COLLAGENASE"/>
    <property type="match status" value="1"/>
</dbReference>
<evidence type="ECO:0000256" key="12">
    <source>
        <dbReference type="ARBA" id="ARBA00023145"/>
    </source>
</evidence>
<keyword evidence="7" id="KW-0479">Metal-binding</keyword>
<comment type="catalytic activity">
    <reaction evidence="1">
        <text>Digestion of native collagen in the triple helical region at Xaa-|-Gly bonds. With synthetic peptides, a preference is shown for Gly at P3 and P1', Pro and Ala at P2 and P2', and hydroxyproline, Ala or Arg at P3'.</text>
        <dbReference type="EC" id="3.4.24.3"/>
    </reaction>
</comment>
<evidence type="ECO:0000256" key="6">
    <source>
        <dbReference type="ARBA" id="ARBA00022670"/>
    </source>
</evidence>
<name>A0A2J9UWK2_VIBMI</name>
<evidence type="ECO:0000256" key="13">
    <source>
        <dbReference type="PIRSR" id="PIRSR602169-1"/>
    </source>
</evidence>
<dbReference type="Pfam" id="PF08453">
    <property type="entry name" value="Peptidase_M9_N"/>
    <property type="match status" value="1"/>
</dbReference>
<keyword evidence="6" id="KW-0645">Protease</keyword>
<keyword evidence="9" id="KW-0378">Hydrolase</keyword>
<keyword evidence="12" id="KW-0865">Zymogen</keyword>
<protein>
    <recommendedName>
        <fullName evidence="4">microbial collagenase</fullName>
        <ecNumber evidence="4">3.4.24.3</ecNumber>
    </recommendedName>
</protein>
<keyword evidence="10" id="KW-0862">Zinc</keyword>
<keyword evidence="11" id="KW-0482">Metalloprotease</keyword>
<dbReference type="EMBL" id="LOSJ02000002">
    <property type="protein sequence ID" value="PNM55902.1"/>
    <property type="molecule type" value="Genomic_DNA"/>
</dbReference>
<feature type="active site" evidence="13">
    <location>
        <position position="436"/>
    </location>
</feature>
<dbReference type="OrthoDB" id="9802683at2"/>
<evidence type="ECO:0000256" key="7">
    <source>
        <dbReference type="ARBA" id="ARBA00022723"/>
    </source>
</evidence>
<comment type="caution">
    <text evidence="17">The sequence shown here is derived from an EMBL/GenBank/DDBJ whole genome shotgun (WGS) entry which is preliminary data.</text>
</comment>
<feature type="domain" description="Peptidase C-terminal archaeal/bacterial" evidence="15">
    <location>
        <begin position="602"/>
        <end position="673"/>
    </location>
</feature>
<keyword evidence="5" id="KW-0964">Secreted</keyword>
<evidence type="ECO:0000256" key="2">
    <source>
        <dbReference type="ARBA" id="ARBA00001947"/>
    </source>
</evidence>
<gene>
    <name evidence="17" type="ORF">AL544_007375</name>
</gene>
<reference evidence="17" key="1">
    <citation type="submission" date="2017-12" db="EMBL/GenBank/DDBJ databases">
        <title>FDA dAtabase for Regulatory Grade micrObial Sequences (FDA-ARGOS): Supporting development and validation of Infectious Disease Dx tests.</title>
        <authorList>
            <person name="Hoffmann M."/>
            <person name="Allard M."/>
            <person name="Evans P."/>
            <person name="Brown E."/>
            <person name="Tallon L.J."/>
            <person name="Sadzewicz L."/>
            <person name="Sengamalay N."/>
            <person name="Ott S."/>
            <person name="Godinez A."/>
            <person name="Nagaraj S."/>
            <person name="Vavikolanu K."/>
            <person name="Aluvathingal J."/>
            <person name="Nadendla S."/>
            <person name="Hobson J."/>
            <person name="Sichtig H."/>
        </authorList>
    </citation>
    <scope>NUCLEOTIDE SEQUENCE [LARGE SCALE GENOMIC DNA]</scope>
    <source>
        <strain evidence="17">FDAARGOS_113</strain>
    </source>
</reference>
<dbReference type="Gene3D" id="3.40.30.160">
    <property type="entry name" value="Collagenase ColT, N-terminal domain"/>
    <property type="match status" value="1"/>
</dbReference>
<feature type="signal peptide" evidence="14">
    <location>
        <begin position="1"/>
        <end position="29"/>
    </location>
</feature>
<feature type="domain" description="Peptidase M9 collagenase N-terminal" evidence="16">
    <location>
        <begin position="31"/>
        <end position="210"/>
    </location>
</feature>
<evidence type="ECO:0000256" key="10">
    <source>
        <dbReference type="ARBA" id="ARBA00022833"/>
    </source>
</evidence>
<comment type="cofactor">
    <cofactor evidence="2">
        <name>Zn(2+)</name>
        <dbReference type="ChEBI" id="CHEBI:29105"/>
    </cofactor>
</comment>
<evidence type="ECO:0000259" key="16">
    <source>
        <dbReference type="Pfam" id="PF08453"/>
    </source>
</evidence>
<evidence type="ECO:0000256" key="14">
    <source>
        <dbReference type="SAM" id="SignalP"/>
    </source>
</evidence>
<evidence type="ECO:0000259" key="15">
    <source>
        <dbReference type="Pfam" id="PF04151"/>
    </source>
</evidence>
<feature type="chain" id="PRO_5014360400" description="microbial collagenase" evidence="14">
    <location>
        <begin position="30"/>
        <end position="806"/>
    </location>
</feature>
<evidence type="ECO:0000256" key="4">
    <source>
        <dbReference type="ARBA" id="ARBA00012653"/>
    </source>
</evidence>
<dbReference type="RefSeq" id="WP_000287274.1">
    <property type="nucleotide sequence ID" value="NZ_CAWMSS010000001.1"/>
</dbReference>
<keyword evidence="18" id="KW-1185">Reference proteome</keyword>
<dbReference type="GO" id="GO:0005576">
    <property type="term" value="C:extracellular region"/>
    <property type="evidence" value="ECO:0007669"/>
    <property type="project" value="UniProtKB-SubCell"/>
</dbReference>
<dbReference type="Proteomes" id="UP000053748">
    <property type="component" value="Unassembled WGS sequence"/>
</dbReference>
<dbReference type="Pfam" id="PF01752">
    <property type="entry name" value="Peptidase_M9"/>
    <property type="match status" value="1"/>
</dbReference>
<dbReference type="InterPro" id="IPR007280">
    <property type="entry name" value="Peptidase_C_arc/bac"/>
</dbReference>
<evidence type="ECO:0000256" key="3">
    <source>
        <dbReference type="ARBA" id="ARBA00004613"/>
    </source>
</evidence>